<organism evidence="1 2">
    <name type="scientific">Romanomermis culicivorax</name>
    <name type="common">Nematode worm</name>
    <dbReference type="NCBI Taxonomy" id="13658"/>
    <lineage>
        <taxon>Eukaryota</taxon>
        <taxon>Metazoa</taxon>
        <taxon>Ecdysozoa</taxon>
        <taxon>Nematoda</taxon>
        <taxon>Enoplea</taxon>
        <taxon>Dorylaimia</taxon>
        <taxon>Mermithida</taxon>
        <taxon>Mermithoidea</taxon>
        <taxon>Mermithidae</taxon>
        <taxon>Romanomermis</taxon>
    </lineage>
</organism>
<evidence type="ECO:0000313" key="1">
    <source>
        <dbReference type="Proteomes" id="UP000887565"/>
    </source>
</evidence>
<sequence>MNGQIPFDKAHEISVYDYHHTVQQYKTFIITTLWKKNLVKKLRKQVLPVVILSANSQLLLTEFRKCCCIEKNTISKLIYKNLGHLVRFVESNCYGQKTRLFRKNFIAEENLANQCKMRVWMLYLAYLRYLP</sequence>
<evidence type="ECO:0000313" key="2">
    <source>
        <dbReference type="WBParaSite" id="nRc.2.0.1.t24223-RA"/>
    </source>
</evidence>
<dbReference type="AlphaFoldDB" id="A0A915JCJ0"/>
<accession>A0A915JCJ0</accession>
<name>A0A915JCJ0_ROMCU</name>
<keyword evidence="1" id="KW-1185">Reference proteome</keyword>
<proteinExistence type="predicted"/>
<protein>
    <submittedName>
        <fullName evidence="2">Uncharacterized protein</fullName>
    </submittedName>
</protein>
<dbReference type="Proteomes" id="UP000887565">
    <property type="component" value="Unplaced"/>
</dbReference>
<reference evidence="2" key="1">
    <citation type="submission" date="2022-11" db="UniProtKB">
        <authorList>
            <consortium name="WormBaseParasite"/>
        </authorList>
    </citation>
    <scope>IDENTIFICATION</scope>
</reference>
<dbReference type="WBParaSite" id="nRc.2.0.1.t24223-RA">
    <property type="protein sequence ID" value="nRc.2.0.1.t24223-RA"/>
    <property type="gene ID" value="nRc.2.0.1.g24223"/>
</dbReference>